<organism evidence="2 3">
    <name type="scientific">Stephania japonica</name>
    <dbReference type="NCBI Taxonomy" id="461633"/>
    <lineage>
        <taxon>Eukaryota</taxon>
        <taxon>Viridiplantae</taxon>
        <taxon>Streptophyta</taxon>
        <taxon>Embryophyta</taxon>
        <taxon>Tracheophyta</taxon>
        <taxon>Spermatophyta</taxon>
        <taxon>Magnoliopsida</taxon>
        <taxon>Ranunculales</taxon>
        <taxon>Menispermaceae</taxon>
        <taxon>Menispermoideae</taxon>
        <taxon>Cissampelideae</taxon>
        <taxon>Stephania</taxon>
    </lineage>
</organism>
<evidence type="ECO:0000313" key="3">
    <source>
        <dbReference type="Proteomes" id="UP001417504"/>
    </source>
</evidence>
<reference evidence="2 3" key="1">
    <citation type="submission" date="2024-01" db="EMBL/GenBank/DDBJ databases">
        <title>Genome assemblies of Stephania.</title>
        <authorList>
            <person name="Yang L."/>
        </authorList>
    </citation>
    <scope>NUCLEOTIDE SEQUENCE [LARGE SCALE GENOMIC DNA]</scope>
    <source>
        <strain evidence="2">QJT</strain>
        <tissue evidence="2">Leaf</tissue>
    </source>
</reference>
<accession>A0AAP0PHD6</accession>
<comment type="caution">
    <text evidence="2">The sequence shown here is derived from an EMBL/GenBank/DDBJ whole genome shotgun (WGS) entry which is preliminary data.</text>
</comment>
<feature type="compositionally biased region" description="Polar residues" evidence="1">
    <location>
        <begin position="20"/>
        <end position="33"/>
    </location>
</feature>
<keyword evidence="3" id="KW-1185">Reference proteome</keyword>
<dbReference type="EMBL" id="JBBNAE010000002">
    <property type="protein sequence ID" value="KAK9144968.1"/>
    <property type="molecule type" value="Genomic_DNA"/>
</dbReference>
<dbReference type="Proteomes" id="UP001417504">
    <property type="component" value="Unassembled WGS sequence"/>
</dbReference>
<dbReference type="AlphaFoldDB" id="A0AAP0PHD6"/>
<feature type="compositionally biased region" description="Low complexity" evidence="1">
    <location>
        <begin position="1"/>
        <end position="12"/>
    </location>
</feature>
<name>A0AAP0PHD6_9MAGN</name>
<sequence>MSSWEVSTSSSSDEVERIDSSSMHLGTRKQSSQSFLAETPGLGSYFQKLICCD</sequence>
<proteinExistence type="predicted"/>
<feature type="region of interest" description="Disordered" evidence="1">
    <location>
        <begin position="1"/>
        <end position="33"/>
    </location>
</feature>
<gene>
    <name evidence="2" type="ORF">Sjap_004871</name>
</gene>
<evidence type="ECO:0000313" key="2">
    <source>
        <dbReference type="EMBL" id="KAK9144968.1"/>
    </source>
</evidence>
<protein>
    <submittedName>
        <fullName evidence="2">Uncharacterized protein</fullName>
    </submittedName>
</protein>
<evidence type="ECO:0000256" key="1">
    <source>
        <dbReference type="SAM" id="MobiDB-lite"/>
    </source>
</evidence>